<dbReference type="Gene3D" id="3.40.640.10">
    <property type="entry name" value="Type I PLP-dependent aspartate aminotransferase-like (Major domain)"/>
    <property type="match status" value="1"/>
</dbReference>
<keyword evidence="9" id="KW-1185">Reference proteome</keyword>
<dbReference type="EC" id="2.3.1.47" evidence="2"/>
<evidence type="ECO:0000256" key="2">
    <source>
        <dbReference type="ARBA" id="ARBA00013187"/>
    </source>
</evidence>
<dbReference type="Gene3D" id="3.90.1150.10">
    <property type="entry name" value="Aspartate Aminotransferase, domain 1"/>
    <property type="match status" value="1"/>
</dbReference>
<evidence type="ECO:0000313" key="9">
    <source>
        <dbReference type="Proteomes" id="UP001139336"/>
    </source>
</evidence>
<keyword evidence="4" id="KW-0663">Pyridoxal phosphate</keyword>
<dbReference type="InterPro" id="IPR015421">
    <property type="entry name" value="PyrdxlP-dep_Trfase_major"/>
</dbReference>
<reference evidence="8" key="1">
    <citation type="submission" date="2022-01" db="EMBL/GenBank/DDBJ databases">
        <title>Corynebacterium sp. nov isolated from isolated from the feces of the greater white-fronted geese (Anser albifrons) at Poyang Lake, PR China.</title>
        <authorList>
            <person name="Liu Q."/>
        </authorList>
    </citation>
    <scope>NUCLEOTIDE SEQUENCE</scope>
    <source>
        <strain evidence="8">JCM 32435</strain>
    </source>
</reference>
<keyword evidence="5" id="KW-0012">Acyltransferase</keyword>
<dbReference type="PANTHER" id="PTHR13693:SF100">
    <property type="entry name" value="8-AMINO-7-OXONONANOATE SYNTHASE"/>
    <property type="match status" value="1"/>
</dbReference>
<gene>
    <name evidence="8" type="ORF">L1O03_08425</name>
</gene>
<dbReference type="Proteomes" id="UP001139336">
    <property type="component" value="Unassembled WGS sequence"/>
</dbReference>
<sequence>MSSTESLAQHAAALNEAWRAQGLERHEREFGSGQEPEALVDGRRVLLFSSSNYLGLAQHPRLLAAATEATRRFGAGSGGSRLTTGTTALHRELERSIAEWLGTEDAIFFATGYQANLSTLAAIGGPDVLILSDELNHASIIDGARLARARVAVFPHGDLDAAERILASRPEPHALVVSDGLFSMHAAVADLPGLSTIARQHGAWTMIDDAHAIGTLGEEGRGSVEVHGQHPDLLIGTASKALGVEGGFVAARSDIIRFLRHRARSYMFSTAPTPATVAAVHAAITLLREDPSPVRALQRNARLLSTLLADAHLIPHALSTPIIPVPVGDSRRAMRIAARLEDAGVLIPAIRYPTVKEGEAILRATVMATHTEEHIRRCAEAVVEAMAEDA</sequence>
<dbReference type="InterPro" id="IPR015424">
    <property type="entry name" value="PyrdxlP-dep_Trfase"/>
</dbReference>
<protein>
    <recommendedName>
        <fullName evidence="2">8-amino-7-oxononanoate synthase</fullName>
        <ecNumber evidence="2">2.3.1.47</ecNumber>
    </recommendedName>
</protein>
<comment type="catalytic activity">
    <reaction evidence="6">
        <text>6-carboxyhexanoyl-[ACP] + L-alanine + H(+) = (8S)-8-amino-7-oxononanoate + holo-[ACP] + CO2</text>
        <dbReference type="Rhea" id="RHEA:42288"/>
        <dbReference type="Rhea" id="RHEA-COMP:9685"/>
        <dbReference type="Rhea" id="RHEA-COMP:9955"/>
        <dbReference type="ChEBI" id="CHEBI:15378"/>
        <dbReference type="ChEBI" id="CHEBI:16526"/>
        <dbReference type="ChEBI" id="CHEBI:57972"/>
        <dbReference type="ChEBI" id="CHEBI:64479"/>
        <dbReference type="ChEBI" id="CHEBI:78846"/>
        <dbReference type="ChEBI" id="CHEBI:149468"/>
        <dbReference type="EC" id="2.3.1.47"/>
    </reaction>
</comment>
<dbReference type="GO" id="GO:0008710">
    <property type="term" value="F:8-amino-7-oxononanoate synthase activity"/>
    <property type="evidence" value="ECO:0007669"/>
    <property type="project" value="UniProtKB-EC"/>
</dbReference>
<comment type="cofactor">
    <cofactor evidence="1">
        <name>pyridoxal 5'-phosphate</name>
        <dbReference type="ChEBI" id="CHEBI:597326"/>
    </cofactor>
</comment>
<evidence type="ECO:0000259" key="7">
    <source>
        <dbReference type="Pfam" id="PF00155"/>
    </source>
</evidence>
<accession>A0A9X1QPI1</accession>
<dbReference type="RefSeq" id="WP_236119338.1">
    <property type="nucleotide sequence ID" value="NZ_JAKGSI010000004.1"/>
</dbReference>
<dbReference type="EMBL" id="JAKGSI010000004">
    <property type="protein sequence ID" value="MCF4007197.1"/>
    <property type="molecule type" value="Genomic_DNA"/>
</dbReference>
<evidence type="ECO:0000313" key="8">
    <source>
        <dbReference type="EMBL" id="MCF4007197.1"/>
    </source>
</evidence>
<dbReference type="InterPro" id="IPR050087">
    <property type="entry name" value="AON_synthase_class-II"/>
</dbReference>
<dbReference type="AlphaFoldDB" id="A0A9X1QPI1"/>
<organism evidence="8 9">
    <name type="scientific">Corynebacterium uropygiale</name>
    <dbReference type="NCBI Taxonomy" id="1775911"/>
    <lineage>
        <taxon>Bacteria</taxon>
        <taxon>Bacillati</taxon>
        <taxon>Actinomycetota</taxon>
        <taxon>Actinomycetes</taxon>
        <taxon>Mycobacteriales</taxon>
        <taxon>Corynebacteriaceae</taxon>
        <taxon>Corynebacterium</taxon>
    </lineage>
</organism>
<dbReference type="InterPro" id="IPR015422">
    <property type="entry name" value="PyrdxlP-dep_Trfase_small"/>
</dbReference>
<dbReference type="PANTHER" id="PTHR13693">
    <property type="entry name" value="CLASS II AMINOTRANSFERASE/8-AMINO-7-OXONONANOATE SYNTHASE"/>
    <property type="match status" value="1"/>
</dbReference>
<keyword evidence="3" id="KW-0808">Transferase</keyword>
<feature type="domain" description="Aminotransferase class I/classII large" evidence="7">
    <location>
        <begin position="45"/>
        <end position="382"/>
    </location>
</feature>
<evidence type="ECO:0000256" key="3">
    <source>
        <dbReference type="ARBA" id="ARBA00022679"/>
    </source>
</evidence>
<evidence type="ECO:0000256" key="6">
    <source>
        <dbReference type="ARBA" id="ARBA00047715"/>
    </source>
</evidence>
<name>A0A9X1QPI1_9CORY</name>
<comment type="caution">
    <text evidence="8">The sequence shown here is derived from an EMBL/GenBank/DDBJ whole genome shotgun (WGS) entry which is preliminary data.</text>
</comment>
<dbReference type="SUPFAM" id="SSF53383">
    <property type="entry name" value="PLP-dependent transferases"/>
    <property type="match status" value="1"/>
</dbReference>
<evidence type="ECO:0000256" key="4">
    <source>
        <dbReference type="ARBA" id="ARBA00022898"/>
    </source>
</evidence>
<dbReference type="CDD" id="cd06454">
    <property type="entry name" value="KBL_like"/>
    <property type="match status" value="1"/>
</dbReference>
<dbReference type="Pfam" id="PF00155">
    <property type="entry name" value="Aminotran_1_2"/>
    <property type="match status" value="1"/>
</dbReference>
<dbReference type="InterPro" id="IPR004839">
    <property type="entry name" value="Aminotransferase_I/II_large"/>
</dbReference>
<dbReference type="GO" id="GO:0009102">
    <property type="term" value="P:biotin biosynthetic process"/>
    <property type="evidence" value="ECO:0007669"/>
    <property type="project" value="TreeGrafter"/>
</dbReference>
<dbReference type="GO" id="GO:0030170">
    <property type="term" value="F:pyridoxal phosphate binding"/>
    <property type="evidence" value="ECO:0007669"/>
    <property type="project" value="InterPro"/>
</dbReference>
<proteinExistence type="predicted"/>
<evidence type="ECO:0000256" key="5">
    <source>
        <dbReference type="ARBA" id="ARBA00023315"/>
    </source>
</evidence>
<evidence type="ECO:0000256" key="1">
    <source>
        <dbReference type="ARBA" id="ARBA00001933"/>
    </source>
</evidence>